<evidence type="ECO:0000313" key="2">
    <source>
        <dbReference type="EMBL" id="KKL08620.1"/>
    </source>
</evidence>
<sequence length="333" mass="38235">MISYFERSFQKQIAMKNSVRLFTFVGLLSLCFSLSAQEVDPGMLTLEKIYKSHEFNSERMGRMAWLGDGSSYTALEYSADRSGRELVKYNTKTGKKEVLVTSKEFIPGGEEKPLSIDNYTWSPEGDRLLLFANTSRVWRTNSKGDYWILDLAGKELKQIGKFADPSNLKFAKFSPDGKKVAYVYYNNIYVEVPGSGEITQLTDNGSATMINGTFDWVYEEEFHMKDGFKWSPDGKHIAYWQMDASVIREFYMINNTDSLYPYIITVPYPKVGQKLSKCRIGVMPAVGGETVWMKTGEDLRNNYIPRMEWAANSHEIVFQYMNRLQNQNQVMLG</sequence>
<dbReference type="Pfam" id="PF00930">
    <property type="entry name" value="DPPIV_N"/>
    <property type="match status" value="1"/>
</dbReference>
<dbReference type="AlphaFoldDB" id="A0A0F9AGR6"/>
<organism evidence="2">
    <name type="scientific">marine sediment metagenome</name>
    <dbReference type="NCBI Taxonomy" id="412755"/>
    <lineage>
        <taxon>unclassified sequences</taxon>
        <taxon>metagenomes</taxon>
        <taxon>ecological metagenomes</taxon>
    </lineage>
</organism>
<evidence type="ECO:0000259" key="1">
    <source>
        <dbReference type="Pfam" id="PF00930"/>
    </source>
</evidence>
<gene>
    <name evidence="2" type="ORF">LCGC14_2574040</name>
</gene>
<dbReference type="GO" id="GO:0008239">
    <property type="term" value="F:dipeptidyl-peptidase activity"/>
    <property type="evidence" value="ECO:0007669"/>
    <property type="project" value="TreeGrafter"/>
</dbReference>
<dbReference type="InterPro" id="IPR050278">
    <property type="entry name" value="Serine_Prot_S9B/DPPIV"/>
</dbReference>
<comment type="caution">
    <text evidence="2">The sequence shown here is derived from an EMBL/GenBank/DDBJ whole genome shotgun (WGS) entry which is preliminary data.</text>
</comment>
<dbReference type="GO" id="GO:0006508">
    <property type="term" value="P:proteolysis"/>
    <property type="evidence" value="ECO:0007669"/>
    <property type="project" value="InterPro"/>
</dbReference>
<name>A0A0F9AGR6_9ZZZZ</name>
<dbReference type="PANTHER" id="PTHR11731:SF193">
    <property type="entry name" value="DIPEPTIDYL PEPTIDASE 9"/>
    <property type="match status" value="1"/>
</dbReference>
<dbReference type="PANTHER" id="PTHR11731">
    <property type="entry name" value="PROTEASE FAMILY S9B,C DIPEPTIDYL-PEPTIDASE IV-RELATED"/>
    <property type="match status" value="1"/>
</dbReference>
<feature type="domain" description="Dipeptidylpeptidase IV N-terminal" evidence="1">
    <location>
        <begin position="122"/>
        <end position="332"/>
    </location>
</feature>
<dbReference type="EMBL" id="LAZR01042809">
    <property type="protein sequence ID" value="KKL08620.1"/>
    <property type="molecule type" value="Genomic_DNA"/>
</dbReference>
<accession>A0A0F9AGR6</accession>
<reference evidence="2" key="1">
    <citation type="journal article" date="2015" name="Nature">
        <title>Complex archaea that bridge the gap between prokaryotes and eukaryotes.</title>
        <authorList>
            <person name="Spang A."/>
            <person name="Saw J.H."/>
            <person name="Jorgensen S.L."/>
            <person name="Zaremba-Niedzwiedzka K."/>
            <person name="Martijn J."/>
            <person name="Lind A.E."/>
            <person name="van Eijk R."/>
            <person name="Schleper C."/>
            <person name="Guy L."/>
            <person name="Ettema T.J."/>
        </authorList>
    </citation>
    <scope>NUCLEOTIDE SEQUENCE</scope>
</reference>
<feature type="non-terminal residue" evidence="2">
    <location>
        <position position="333"/>
    </location>
</feature>
<dbReference type="SUPFAM" id="SSF82171">
    <property type="entry name" value="DPP6 N-terminal domain-like"/>
    <property type="match status" value="1"/>
</dbReference>
<protein>
    <recommendedName>
        <fullName evidence="1">Dipeptidylpeptidase IV N-terminal domain-containing protein</fullName>
    </recommendedName>
</protein>
<proteinExistence type="predicted"/>
<dbReference type="InterPro" id="IPR002469">
    <property type="entry name" value="Peptidase_S9B_N"/>
</dbReference>
<dbReference type="Gene3D" id="2.140.10.30">
    <property type="entry name" value="Dipeptidylpeptidase IV, N-terminal domain"/>
    <property type="match status" value="1"/>
</dbReference>